<name>A0A0R1VTP0_9LACO</name>
<reference evidence="9 10" key="1">
    <citation type="journal article" date="2015" name="Genome Announc.">
        <title>Expanding the biotechnology potential of lactobacilli through comparative genomics of 213 strains and associated genera.</title>
        <authorList>
            <person name="Sun Z."/>
            <person name="Harris H.M."/>
            <person name="McCann A."/>
            <person name="Guo C."/>
            <person name="Argimon S."/>
            <person name="Zhang W."/>
            <person name="Yang X."/>
            <person name="Jeffery I.B."/>
            <person name="Cooney J.C."/>
            <person name="Kagawa T.F."/>
            <person name="Liu W."/>
            <person name="Song Y."/>
            <person name="Salvetti E."/>
            <person name="Wrobel A."/>
            <person name="Rasinkangas P."/>
            <person name="Parkhill J."/>
            <person name="Rea M.C."/>
            <person name="O'Sullivan O."/>
            <person name="Ritari J."/>
            <person name="Douillard F.P."/>
            <person name="Paul Ross R."/>
            <person name="Yang R."/>
            <person name="Briner A.E."/>
            <person name="Felis G.E."/>
            <person name="de Vos W.M."/>
            <person name="Barrangou R."/>
            <person name="Klaenhammer T.R."/>
            <person name="Caufield P.W."/>
            <person name="Cui Y."/>
            <person name="Zhang H."/>
            <person name="O'Toole P.W."/>
        </authorList>
    </citation>
    <scope>NUCLEOTIDE SEQUENCE [LARGE SCALE GENOMIC DNA]</scope>
    <source>
        <strain evidence="9 10">DSM 18630</strain>
    </source>
</reference>
<evidence type="ECO:0000256" key="2">
    <source>
        <dbReference type="ARBA" id="ARBA00007935"/>
    </source>
</evidence>
<dbReference type="SUPFAM" id="SSF81345">
    <property type="entry name" value="ABC transporter involved in vitamin B12 uptake, BtuC"/>
    <property type="match status" value="1"/>
</dbReference>
<dbReference type="EMBL" id="AZGB01000016">
    <property type="protein sequence ID" value="KRM06054.1"/>
    <property type="molecule type" value="Genomic_DNA"/>
</dbReference>
<dbReference type="Proteomes" id="UP000051451">
    <property type="component" value="Unassembled WGS sequence"/>
</dbReference>
<dbReference type="STRING" id="1423750.FC89_GL000921"/>
<dbReference type="PANTHER" id="PTHR30472:SF25">
    <property type="entry name" value="ABC TRANSPORTER PERMEASE PROTEIN MJ0876-RELATED"/>
    <property type="match status" value="1"/>
</dbReference>
<feature type="transmembrane region" description="Helical" evidence="8">
    <location>
        <begin position="157"/>
        <end position="177"/>
    </location>
</feature>
<dbReference type="InterPro" id="IPR000522">
    <property type="entry name" value="ABC_transptr_permease_BtuC"/>
</dbReference>
<accession>A0A0R1VTP0</accession>
<dbReference type="AlphaFoldDB" id="A0A0R1VTP0"/>
<feature type="transmembrane region" description="Helical" evidence="8">
    <location>
        <begin position="272"/>
        <end position="291"/>
    </location>
</feature>
<protein>
    <submittedName>
        <fullName evidence="9">Ferrichrome ABC transporter permease</fullName>
    </submittedName>
</protein>
<dbReference type="Pfam" id="PF01032">
    <property type="entry name" value="FecCD"/>
    <property type="match status" value="1"/>
</dbReference>
<comment type="caution">
    <text evidence="9">The sequence shown here is derived from an EMBL/GenBank/DDBJ whole genome shotgun (WGS) entry which is preliminary data.</text>
</comment>
<evidence type="ECO:0000256" key="6">
    <source>
        <dbReference type="ARBA" id="ARBA00022989"/>
    </source>
</evidence>
<keyword evidence="10" id="KW-1185">Reference proteome</keyword>
<feature type="transmembrane region" description="Helical" evidence="8">
    <location>
        <begin position="242"/>
        <end position="265"/>
    </location>
</feature>
<dbReference type="PANTHER" id="PTHR30472">
    <property type="entry name" value="FERRIC ENTEROBACTIN TRANSPORT SYSTEM PERMEASE PROTEIN"/>
    <property type="match status" value="1"/>
</dbReference>
<keyword evidence="5 8" id="KW-0812">Transmembrane</keyword>
<dbReference type="PATRIC" id="fig|1423750.3.peg.945"/>
<evidence type="ECO:0000313" key="9">
    <source>
        <dbReference type="EMBL" id="KRM06054.1"/>
    </source>
</evidence>
<evidence type="ECO:0000256" key="3">
    <source>
        <dbReference type="ARBA" id="ARBA00022448"/>
    </source>
</evidence>
<keyword evidence="4" id="KW-1003">Cell membrane</keyword>
<feature type="transmembrane region" description="Helical" evidence="8">
    <location>
        <begin position="117"/>
        <end position="137"/>
    </location>
</feature>
<keyword evidence="7 8" id="KW-0472">Membrane</keyword>
<feature type="transmembrane region" description="Helical" evidence="8">
    <location>
        <begin position="63"/>
        <end position="81"/>
    </location>
</feature>
<organism evidence="9 10">
    <name type="scientific">Liquorilactobacillus ghanensis DSM 18630</name>
    <dbReference type="NCBI Taxonomy" id="1423750"/>
    <lineage>
        <taxon>Bacteria</taxon>
        <taxon>Bacillati</taxon>
        <taxon>Bacillota</taxon>
        <taxon>Bacilli</taxon>
        <taxon>Lactobacillales</taxon>
        <taxon>Lactobacillaceae</taxon>
        <taxon>Liquorilactobacillus</taxon>
    </lineage>
</organism>
<evidence type="ECO:0000256" key="1">
    <source>
        <dbReference type="ARBA" id="ARBA00004651"/>
    </source>
</evidence>
<evidence type="ECO:0000256" key="8">
    <source>
        <dbReference type="SAM" id="Phobius"/>
    </source>
</evidence>
<comment type="subcellular location">
    <subcellularLocation>
        <location evidence="1">Cell membrane</location>
        <topology evidence="1">Multi-pass membrane protein</topology>
    </subcellularLocation>
</comment>
<feature type="transmembrane region" description="Helical" evidence="8">
    <location>
        <begin position="36"/>
        <end position="56"/>
    </location>
</feature>
<keyword evidence="3" id="KW-0813">Transport</keyword>
<proteinExistence type="inferred from homology"/>
<evidence type="ECO:0000256" key="5">
    <source>
        <dbReference type="ARBA" id="ARBA00022692"/>
    </source>
</evidence>
<dbReference type="Gene3D" id="1.10.3470.10">
    <property type="entry name" value="ABC transporter involved in vitamin B12 uptake, BtuC"/>
    <property type="match status" value="1"/>
</dbReference>
<feature type="transmembrane region" description="Helical" evidence="8">
    <location>
        <begin position="87"/>
        <end position="105"/>
    </location>
</feature>
<dbReference type="InterPro" id="IPR037294">
    <property type="entry name" value="ABC_BtuC-like"/>
</dbReference>
<evidence type="ECO:0000256" key="7">
    <source>
        <dbReference type="ARBA" id="ARBA00023136"/>
    </source>
</evidence>
<feature type="transmembrane region" description="Helical" evidence="8">
    <location>
        <begin position="198"/>
        <end position="222"/>
    </location>
</feature>
<sequence>MIAACLLLIILQLSLHLNSAGDWQLIFWQLRLPRLLFVLGTGLCLGLSTLLLAATLRQPYIDGSMLGIANGAELLVALLVILNANILTYRVLVGALAGVVCLGLLRASVFKLKTRPLFMIIGGFCLAMFFNALTVILTSNSGWTGKSMGNVTWTDVIWLLIILVAGCFLWILAGQYLQYFALPEIQTRQLGFNEDRAALIFQLIAALWLGAATAVLGTAFFAGVVLNQLIKELTKLGLVARLPFVGIFSILVVLVADTLGHFAFYPTELPTNAVLLLLLAPAFVFLIVRWSRAV</sequence>
<keyword evidence="6 8" id="KW-1133">Transmembrane helix</keyword>
<gene>
    <name evidence="9" type="ORF">FC89_GL000921</name>
</gene>
<comment type="similarity">
    <text evidence="2">Belongs to the binding-protein-dependent transport system permease family. FecCD subfamily.</text>
</comment>
<dbReference type="GO" id="GO:0022857">
    <property type="term" value="F:transmembrane transporter activity"/>
    <property type="evidence" value="ECO:0007669"/>
    <property type="project" value="InterPro"/>
</dbReference>
<evidence type="ECO:0000313" key="10">
    <source>
        <dbReference type="Proteomes" id="UP000051451"/>
    </source>
</evidence>
<dbReference type="GO" id="GO:0005886">
    <property type="term" value="C:plasma membrane"/>
    <property type="evidence" value="ECO:0007669"/>
    <property type="project" value="UniProtKB-SubCell"/>
</dbReference>
<evidence type="ECO:0000256" key="4">
    <source>
        <dbReference type="ARBA" id="ARBA00022475"/>
    </source>
</evidence>